<dbReference type="Pfam" id="PF13715">
    <property type="entry name" value="CarbopepD_reg_2"/>
    <property type="match status" value="1"/>
</dbReference>
<evidence type="ECO:0000256" key="10">
    <source>
        <dbReference type="PROSITE-ProRule" id="PRU01360"/>
    </source>
</evidence>
<keyword evidence="4" id="KW-0406">Ion transport</keyword>
<dbReference type="Gene3D" id="2.170.130.10">
    <property type="entry name" value="TonB-dependent receptor, plug domain"/>
    <property type="match status" value="1"/>
</dbReference>
<keyword evidence="8 10" id="KW-0472">Membrane</keyword>
<protein>
    <submittedName>
        <fullName evidence="15">SusC/RagA family TonB-linked outer membrane protein</fullName>
    </submittedName>
</protein>
<evidence type="ECO:0000256" key="13">
    <source>
        <dbReference type="SAM" id="SignalP"/>
    </source>
</evidence>
<comment type="subcellular location">
    <subcellularLocation>
        <location evidence="1 10">Cell outer membrane</location>
        <topology evidence="1 10">Multi-pass membrane protein</topology>
    </subcellularLocation>
</comment>
<keyword evidence="2 10" id="KW-0813">Transport</keyword>
<dbReference type="Pfam" id="PF07660">
    <property type="entry name" value="STN"/>
    <property type="match status" value="1"/>
</dbReference>
<dbReference type="InterPro" id="IPR011662">
    <property type="entry name" value="Secretin/TonB_short_N"/>
</dbReference>
<dbReference type="InterPro" id="IPR008969">
    <property type="entry name" value="CarboxyPept-like_regulatory"/>
</dbReference>
<keyword evidence="9 10" id="KW-0998">Cell outer membrane</keyword>
<comment type="caution">
    <text evidence="15">The sequence shown here is derived from an EMBL/GenBank/DDBJ whole genome shotgun (WGS) entry which is preliminary data.</text>
</comment>
<dbReference type="RefSeq" id="WP_025864994.1">
    <property type="nucleotide sequence ID" value="NZ_BLAX01000001.1"/>
</dbReference>
<feature type="compositionally biased region" description="Polar residues" evidence="12">
    <location>
        <begin position="110"/>
        <end position="121"/>
    </location>
</feature>
<evidence type="ECO:0000256" key="9">
    <source>
        <dbReference type="ARBA" id="ARBA00023237"/>
    </source>
</evidence>
<keyword evidence="6" id="KW-0408">Iron</keyword>
<dbReference type="SUPFAM" id="SSF49464">
    <property type="entry name" value="Carboxypeptidase regulatory domain-like"/>
    <property type="match status" value="1"/>
</dbReference>
<dbReference type="GO" id="GO:0006826">
    <property type="term" value="P:iron ion transport"/>
    <property type="evidence" value="ECO:0007669"/>
    <property type="project" value="UniProtKB-KW"/>
</dbReference>
<keyword evidence="16" id="KW-1185">Reference proteome</keyword>
<evidence type="ECO:0000256" key="12">
    <source>
        <dbReference type="SAM" id="MobiDB-lite"/>
    </source>
</evidence>
<feature type="chain" id="PRO_5024417528" evidence="13">
    <location>
        <begin position="23"/>
        <end position="1111"/>
    </location>
</feature>
<keyword evidence="7 11" id="KW-0798">TonB box</keyword>
<dbReference type="NCBIfam" id="TIGR04056">
    <property type="entry name" value="OMP_RagA_SusC"/>
    <property type="match status" value="1"/>
</dbReference>
<evidence type="ECO:0000256" key="4">
    <source>
        <dbReference type="ARBA" id="ARBA00022496"/>
    </source>
</evidence>
<keyword evidence="4" id="KW-0410">Iron transport</keyword>
<keyword evidence="13" id="KW-0732">Signal</keyword>
<dbReference type="FunFam" id="2.170.130.10:FF:000003">
    <property type="entry name" value="SusC/RagA family TonB-linked outer membrane protein"/>
    <property type="match status" value="1"/>
</dbReference>
<evidence type="ECO:0000313" key="16">
    <source>
        <dbReference type="Proteomes" id="UP000391834"/>
    </source>
</evidence>
<dbReference type="NCBIfam" id="TIGR04057">
    <property type="entry name" value="SusC_RagA_signa"/>
    <property type="match status" value="1"/>
</dbReference>
<comment type="similarity">
    <text evidence="10 11">Belongs to the TonB-dependent receptor family.</text>
</comment>
<dbReference type="Pfam" id="PF00593">
    <property type="entry name" value="TonB_dep_Rec_b-barrel"/>
    <property type="match status" value="1"/>
</dbReference>
<feature type="domain" description="Secretin/TonB short N-terminal" evidence="14">
    <location>
        <begin position="49"/>
        <end position="100"/>
    </location>
</feature>
<name>A0A5M4B611_9BACT</name>
<evidence type="ECO:0000256" key="8">
    <source>
        <dbReference type="ARBA" id="ARBA00023136"/>
    </source>
</evidence>
<dbReference type="AlphaFoldDB" id="A0A5M4B611"/>
<evidence type="ECO:0000259" key="14">
    <source>
        <dbReference type="SMART" id="SM00965"/>
    </source>
</evidence>
<evidence type="ECO:0000256" key="7">
    <source>
        <dbReference type="ARBA" id="ARBA00023077"/>
    </source>
</evidence>
<proteinExistence type="inferred from homology"/>
<dbReference type="SUPFAM" id="SSF56935">
    <property type="entry name" value="Porins"/>
    <property type="match status" value="1"/>
</dbReference>
<evidence type="ECO:0000256" key="5">
    <source>
        <dbReference type="ARBA" id="ARBA00022692"/>
    </source>
</evidence>
<dbReference type="InterPro" id="IPR039426">
    <property type="entry name" value="TonB-dep_rcpt-like"/>
</dbReference>
<dbReference type="Proteomes" id="UP000391834">
    <property type="component" value="Unassembled WGS sequence"/>
</dbReference>
<sequence>MKLTIFILLLGVGNIYASSSYAQNTRLSLHLENSTVGQVFDQIQQQSEFIIFYKDNQININRKVNVNTENSSVDKILNQVLAGTDLTYHIFDRQIVIGPRDEVKPKNGNEEMQSPQPETKTKTITGKVNDVKGRPIPGVTIIVKGTTHGTITDADGNFSLTNVSVGSMLTFSFVGMKSVDVALNGKTSLDVVMKEEAVGLNEVVAVGYGVQKKVDVTGSLSTVDGDNIVKKPVAQVSNALQGVAPGITVTQSSGQPGADAGTIHIRGIGTVNTDNNTPDKNAPLVLVDGMEYNINDVDPNDIASISVLKDAAASSIYGVRAANGVILITTKRGKDNQIKVSYNGYVGVQKPTKLPNFVGAQDYMKLVNQLSLNSGGSAKFTDADIAAYNDPNRNKDQYPDVYWMDEILQGSGIQQQHSIAISGGSDKAKFRFSTNYLDQKGLVKKANFKRVTVRLNSDVTISDKLKFNADVSGNFSDRSEPQGNTGNTGDGIWFQFSQAIMSNPTLPVKYSDGTWGVARGDGNPVRLQSDGGSYKYNDDVFSGNFRLSYEILKGLELSGNAMVNYNVTNNTYNDKALTYVNFFTKNEIVKGSDQISKKNYGDFYYNLQSLLRYNVSVGKSNVGLLGGISKIDDNTNYLYGYRNNGSLNVLSELAGGDPASQKNNGYSYGYGLLSYFGRVNYSYNDKYLFEANIRRDGSSRFSKSNRWGTFPSFSAGWQLLKEPFMDGINFMSELKLRASWGQLGNQELGNYPYQSVMVLGYDYPFGGSLNPGARIETAANSNISWETTEMSDIGLDAMFMKGKMNFSFDYYVKNTNDILLQLPIPETVGQYAPYQNAGSVQNKGWEFSLGYKGAIQQKFKYNVQFNISDVKNKITDLKNADWESSNNDNVIQAYHVGEPIGAFYGYVCDGIFQSQDQIDNHATQPGNVAPGDLIYRDLSHDGKIDASDRTVIGSNIPRYTYGLNINAVYKNFDLSAFFQGVGKVDVTTVQSNRAPISQDGNFKKLHLDSWTPDNTSASFPRLTSYSHNYVSSSFWIKNGAYLRLKNLQVGYSLPKSFDRTVGIDRCRFYVSGQNLVTWSKLNKYGIDPENPDDSRYYPQVKVFSLGVNVDF</sequence>
<keyword evidence="3 10" id="KW-1134">Transmembrane beta strand</keyword>
<evidence type="ECO:0000256" key="1">
    <source>
        <dbReference type="ARBA" id="ARBA00004571"/>
    </source>
</evidence>
<dbReference type="SMART" id="SM00965">
    <property type="entry name" value="STN"/>
    <property type="match status" value="1"/>
</dbReference>
<accession>A0A5M4B611</accession>
<organism evidence="15 16">
    <name type="scientific">Prolixibacter bellariivorans</name>
    <dbReference type="NCBI Taxonomy" id="314319"/>
    <lineage>
        <taxon>Bacteria</taxon>
        <taxon>Pseudomonadati</taxon>
        <taxon>Bacteroidota</taxon>
        <taxon>Bacteroidia</taxon>
        <taxon>Marinilabiliales</taxon>
        <taxon>Prolixibacteraceae</taxon>
        <taxon>Prolixibacter</taxon>
    </lineage>
</organism>
<dbReference type="EMBL" id="BLAX01000001">
    <property type="protein sequence ID" value="GET35177.1"/>
    <property type="molecule type" value="Genomic_DNA"/>
</dbReference>
<dbReference type="GO" id="GO:0009279">
    <property type="term" value="C:cell outer membrane"/>
    <property type="evidence" value="ECO:0007669"/>
    <property type="project" value="UniProtKB-SubCell"/>
</dbReference>
<dbReference type="Gene3D" id="2.40.170.20">
    <property type="entry name" value="TonB-dependent receptor, beta-barrel domain"/>
    <property type="match status" value="1"/>
</dbReference>
<evidence type="ECO:0000313" key="15">
    <source>
        <dbReference type="EMBL" id="GET35177.1"/>
    </source>
</evidence>
<dbReference type="InterPro" id="IPR023996">
    <property type="entry name" value="TonB-dep_OMP_SusC/RagA"/>
</dbReference>
<feature type="signal peptide" evidence="13">
    <location>
        <begin position="1"/>
        <end position="22"/>
    </location>
</feature>
<dbReference type="InterPro" id="IPR036942">
    <property type="entry name" value="Beta-barrel_TonB_sf"/>
</dbReference>
<evidence type="ECO:0000256" key="11">
    <source>
        <dbReference type="RuleBase" id="RU003357"/>
    </source>
</evidence>
<keyword evidence="5 10" id="KW-0812">Transmembrane</keyword>
<evidence type="ECO:0000256" key="6">
    <source>
        <dbReference type="ARBA" id="ARBA00023004"/>
    </source>
</evidence>
<dbReference type="Pfam" id="PF07715">
    <property type="entry name" value="Plug"/>
    <property type="match status" value="1"/>
</dbReference>
<dbReference type="InterPro" id="IPR012910">
    <property type="entry name" value="Plug_dom"/>
</dbReference>
<dbReference type="PROSITE" id="PS52016">
    <property type="entry name" value="TONB_DEPENDENT_REC_3"/>
    <property type="match status" value="1"/>
</dbReference>
<gene>
    <name evidence="15" type="ORF">PbJCM13498_40400</name>
</gene>
<dbReference type="InterPro" id="IPR037066">
    <property type="entry name" value="Plug_dom_sf"/>
</dbReference>
<dbReference type="InterPro" id="IPR000531">
    <property type="entry name" value="Beta-barrel_TonB"/>
</dbReference>
<dbReference type="InterPro" id="IPR023997">
    <property type="entry name" value="TonB-dep_OMP_SusC/RagA_CS"/>
</dbReference>
<evidence type="ECO:0000256" key="3">
    <source>
        <dbReference type="ARBA" id="ARBA00022452"/>
    </source>
</evidence>
<evidence type="ECO:0000256" key="2">
    <source>
        <dbReference type="ARBA" id="ARBA00022448"/>
    </source>
</evidence>
<reference evidence="15 16" key="1">
    <citation type="submission" date="2019-10" db="EMBL/GenBank/DDBJ databases">
        <title>Prolixibacter strains distinguished by the presence of nitrate reductase genes were adept at nitrate-dependent anaerobic corrosion of metallic iron and carbon steel.</title>
        <authorList>
            <person name="Iino T."/>
            <person name="Shono N."/>
            <person name="Ito K."/>
            <person name="Nakamura R."/>
            <person name="Sueoka K."/>
            <person name="Harayama S."/>
            <person name="Ohkuma M."/>
        </authorList>
    </citation>
    <scope>NUCLEOTIDE SEQUENCE [LARGE SCALE GENOMIC DNA]</scope>
    <source>
        <strain evidence="15 16">JCM 13498</strain>
    </source>
</reference>
<dbReference type="Gene3D" id="2.60.40.1120">
    <property type="entry name" value="Carboxypeptidase-like, regulatory domain"/>
    <property type="match status" value="1"/>
</dbReference>
<feature type="region of interest" description="Disordered" evidence="12">
    <location>
        <begin position="101"/>
        <end position="121"/>
    </location>
</feature>